<feature type="domain" description="Coenzyme Q-binding protein COQ10 START" evidence="1">
    <location>
        <begin position="11"/>
        <end position="133"/>
    </location>
</feature>
<accession>A0A381QY35</accession>
<dbReference type="Gene3D" id="3.30.530.20">
    <property type="match status" value="1"/>
</dbReference>
<dbReference type="PANTHER" id="PTHR12901">
    <property type="entry name" value="SPERM PROTEIN HOMOLOG"/>
    <property type="match status" value="1"/>
</dbReference>
<dbReference type="EMBL" id="UINC01001592">
    <property type="protein sequence ID" value="SUZ84346.1"/>
    <property type="molecule type" value="Genomic_DNA"/>
</dbReference>
<dbReference type="GO" id="GO:0048039">
    <property type="term" value="F:ubiquinone binding"/>
    <property type="evidence" value="ECO:0007669"/>
    <property type="project" value="InterPro"/>
</dbReference>
<reference evidence="2" key="1">
    <citation type="submission" date="2018-05" db="EMBL/GenBank/DDBJ databases">
        <authorList>
            <person name="Lanie J.A."/>
            <person name="Ng W.-L."/>
            <person name="Kazmierczak K.M."/>
            <person name="Andrzejewski T.M."/>
            <person name="Davidsen T.M."/>
            <person name="Wayne K.J."/>
            <person name="Tettelin H."/>
            <person name="Glass J.I."/>
            <person name="Rusch D."/>
            <person name="Podicherti R."/>
            <person name="Tsui H.-C.T."/>
            <person name="Winkler M.E."/>
        </authorList>
    </citation>
    <scope>NUCLEOTIDE SEQUENCE</scope>
</reference>
<dbReference type="InterPro" id="IPR005031">
    <property type="entry name" value="COQ10_START"/>
</dbReference>
<dbReference type="AlphaFoldDB" id="A0A381QY35"/>
<dbReference type="InterPro" id="IPR044996">
    <property type="entry name" value="COQ10-like"/>
</dbReference>
<evidence type="ECO:0000259" key="1">
    <source>
        <dbReference type="Pfam" id="PF03364"/>
    </source>
</evidence>
<proteinExistence type="predicted"/>
<feature type="non-terminal residue" evidence="2">
    <location>
        <position position="1"/>
    </location>
</feature>
<dbReference type="CDD" id="cd07813">
    <property type="entry name" value="COQ10p_like"/>
    <property type="match status" value="1"/>
</dbReference>
<gene>
    <name evidence="2" type="ORF">METZ01_LOCUS37200</name>
</gene>
<sequence length="147" mass="16011">VRTIERSVLLPHSAKALQALVNDVDRYSEFVPGCKSSEVIEEGSDFVVARLELSARGVTETLVTRNDLSENGTIGLSLVSGPFESFDGRWNFKDLGVGCRVGLEVSFQLQSIVMGSLLGPFFTKIIDGLVDSFSKRALDVLANEDSR</sequence>
<protein>
    <recommendedName>
        <fullName evidence="1">Coenzyme Q-binding protein COQ10 START domain-containing protein</fullName>
    </recommendedName>
</protein>
<organism evidence="2">
    <name type="scientific">marine metagenome</name>
    <dbReference type="NCBI Taxonomy" id="408172"/>
    <lineage>
        <taxon>unclassified sequences</taxon>
        <taxon>metagenomes</taxon>
        <taxon>ecological metagenomes</taxon>
    </lineage>
</organism>
<name>A0A381QY35_9ZZZZ</name>
<dbReference type="GO" id="GO:0045333">
    <property type="term" value="P:cellular respiration"/>
    <property type="evidence" value="ECO:0007669"/>
    <property type="project" value="InterPro"/>
</dbReference>
<dbReference type="SUPFAM" id="SSF55961">
    <property type="entry name" value="Bet v1-like"/>
    <property type="match status" value="1"/>
</dbReference>
<dbReference type="Pfam" id="PF03364">
    <property type="entry name" value="Polyketide_cyc"/>
    <property type="match status" value="1"/>
</dbReference>
<dbReference type="PANTHER" id="PTHR12901:SF10">
    <property type="entry name" value="COENZYME Q-BINDING PROTEIN COQ10, MITOCHONDRIAL"/>
    <property type="match status" value="1"/>
</dbReference>
<dbReference type="InterPro" id="IPR023393">
    <property type="entry name" value="START-like_dom_sf"/>
</dbReference>
<evidence type="ECO:0000313" key="2">
    <source>
        <dbReference type="EMBL" id="SUZ84346.1"/>
    </source>
</evidence>